<keyword evidence="2" id="KW-0812">Transmembrane</keyword>
<reference evidence="3 4" key="1">
    <citation type="journal article" date="2019" name="Commun. Biol.">
        <title>The bagworm genome reveals a unique fibroin gene that provides high tensile strength.</title>
        <authorList>
            <person name="Kono N."/>
            <person name="Nakamura H."/>
            <person name="Ohtoshi R."/>
            <person name="Tomita M."/>
            <person name="Numata K."/>
            <person name="Arakawa K."/>
        </authorList>
    </citation>
    <scope>NUCLEOTIDE SEQUENCE [LARGE SCALE GENOMIC DNA]</scope>
</reference>
<evidence type="ECO:0000313" key="3">
    <source>
        <dbReference type="EMBL" id="GBP69878.1"/>
    </source>
</evidence>
<keyword evidence="2" id="KW-1133">Transmembrane helix</keyword>
<dbReference type="OrthoDB" id="7692012at2759"/>
<dbReference type="AlphaFoldDB" id="A0A4C1Y1X5"/>
<comment type="caution">
    <text evidence="3">The sequence shown here is derived from an EMBL/GenBank/DDBJ whole genome shotgun (WGS) entry which is preliminary data.</text>
</comment>
<evidence type="ECO:0000256" key="1">
    <source>
        <dbReference type="SAM" id="MobiDB-lite"/>
    </source>
</evidence>
<keyword evidence="4" id="KW-1185">Reference proteome</keyword>
<dbReference type="Proteomes" id="UP000299102">
    <property type="component" value="Unassembled WGS sequence"/>
</dbReference>
<name>A0A4C1Y1X5_EUMVA</name>
<evidence type="ECO:0000313" key="4">
    <source>
        <dbReference type="Proteomes" id="UP000299102"/>
    </source>
</evidence>
<feature type="region of interest" description="Disordered" evidence="1">
    <location>
        <begin position="57"/>
        <end position="101"/>
    </location>
</feature>
<evidence type="ECO:0000256" key="2">
    <source>
        <dbReference type="SAM" id="Phobius"/>
    </source>
</evidence>
<feature type="transmembrane region" description="Helical" evidence="2">
    <location>
        <begin position="6"/>
        <end position="29"/>
    </location>
</feature>
<feature type="compositionally biased region" description="Basic and acidic residues" evidence="1">
    <location>
        <begin position="82"/>
        <end position="96"/>
    </location>
</feature>
<organism evidence="3 4">
    <name type="scientific">Eumeta variegata</name>
    <name type="common">Bagworm moth</name>
    <name type="synonym">Eumeta japonica</name>
    <dbReference type="NCBI Taxonomy" id="151549"/>
    <lineage>
        <taxon>Eukaryota</taxon>
        <taxon>Metazoa</taxon>
        <taxon>Ecdysozoa</taxon>
        <taxon>Arthropoda</taxon>
        <taxon>Hexapoda</taxon>
        <taxon>Insecta</taxon>
        <taxon>Pterygota</taxon>
        <taxon>Neoptera</taxon>
        <taxon>Endopterygota</taxon>
        <taxon>Lepidoptera</taxon>
        <taxon>Glossata</taxon>
        <taxon>Ditrysia</taxon>
        <taxon>Tineoidea</taxon>
        <taxon>Psychidae</taxon>
        <taxon>Oiketicinae</taxon>
        <taxon>Eumeta</taxon>
    </lineage>
</organism>
<keyword evidence="2" id="KW-0472">Membrane</keyword>
<sequence>MDDLALYISLGVLAGLWVVLAIAAVALFVRTGALARRLDEMHNSNRLRVQKLKMDSDKNHAFHNPRLTPDEELSRRGYSMYEPHDQDLERGRRSQLDRQASGPKFVEDLTRELEMRQQQHPPPFLLNAIEDNKRRRTLNNPIAETHQRRAPSETNPNFMY</sequence>
<accession>A0A4C1Y1X5</accession>
<dbReference type="EMBL" id="BGZK01001055">
    <property type="protein sequence ID" value="GBP69878.1"/>
    <property type="molecule type" value="Genomic_DNA"/>
</dbReference>
<proteinExistence type="predicted"/>
<gene>
    <name evidence="3" type="ORF">EVAR_49458_1</name>
</gene>
<protein>
    <submittedName>
        <fullName evidence="3">Uncharacterized protein</fullName>
    </submittedName>
</protein>